<evidence type="ECO:0000259" key="7">
    <source>
        <dbReference type="Pfam" id="PF01180"/>
    </source>
</evidence>
<dbReference type="CDD" id="cd04739">
    <property type="entry name" value="DHOD_like"/>
    <property type="match status" value="1"/>
</dbReference>
<dbReference type="UniPathway" id="UPA00070"/>
<dbReference type="InterPro" id="IPR012135">
    <property type="entry name" value="Dihydroorotate_DH_1_2"/>
</dbReference>
<accession>M5UA76</accession>
<dbReference type="OrthoDB" id="9794954at2"/>
<comment type="pathway">
    <text evidence="2">Pyrimidine metabolism; UMP biosynthesis via de novo pathway.</text>
</comment>
<dbReference type="PATRIC" id="fig|1263870.3.peg.252"/>
<dbReference type="Gene3D" id="3.20.20.70">
    <property type="entry name" value="Aldolase class I"/>
    <property type="match status" value="1"/>
</dbReference>
<comment type="caution">
    <text evidence="8">The sequence shown here is derived from an EMBL/GenBank/DDBJ whole genome shotgun (WGS) entry which is preliminary data.</text>
</comment>
<organism evidence="8 9">
    <name type="scientific">Rhodopirellula sallentina SM41</name>
    <dbReference type="NCBI Taxonomy" id="1263870"/>
    <lineage>
        <taxon>Bacteria</taxon>
        <taxon>Pseudomonadati</taxon>
        <taxon>Planctomycetota</taxon>
        <taxon>Planctomycetia</taxon>
        <taxon>Pirellulales</taxon>
        <taxon>Pirellulaceae</taxon>
        <taxon>Rhodopirellula</taxon>
    </lineage>
</organism>
<sequence>MSVNLGTRYLGMSLKNPLVVSACPLTGNLDSLKRLEDAGAAAAVLPSLFEEQIEHLDCQLSELYDFNANSSPESQSYFPEMESYNTGPDGYLAHLRAAKEAVDIPIIASLNGTTAGGWTRYAKMIEDAGADVLELNIYIVPTQRDLSGQNVEKQYLDLVRSVRSTISIPLSVKVGDVFSSPADMAVRLTEAGANGLVLFNRYLEPDIDLETLEVVPKLVLSTEQKDRLPIRWIAVLRNRVIASLAANTGIHDRDDVLKVLFAGADVAMMASVLLKNGPEYLSVILSGLEEWLQERQYCSVAQMKGSVSQFNCVDPSAYERANYTRALVSYRTEVS</sequence>
<keyword evidence="3" id="KW-0285">Flavoprotein</keyword>
<dbReference type="GO" id="GO:0044205">
    <property type="term" value="P:'de novo' UMP biosynthetic process"/>
    <property type="evidence" value="ECO:0007669"/>
    <property type="project" value="UniProtKB-UniPathway"/>
</dbReference>
<keyword evidence="5" id="KW-0665">Pyrimidine biosynthesis</keyword>
<evidence type="ECO:0000256" key="2">
    <source>
        <dbReference type="ARBA" id="ARBA00004725"/>
    </source>
</evidence>
<dbReference type="GO" id="GO:0004152">
    <property type="term" value="F:dihydroorotate dehydrogenase activity"/>
    <property type="evidence" value="ECO:0007669"/>
    <property type="project" value="InterPro"/>
</dbReference>
<evidence type="ECO:0000313" key="9">
    <source>
        <dbReference type="Proteomes" id="UP000011885"/>
    </source>
</evidence>
<evidence type="ECO:0000256" key="6">
    <source>
        <dbReference type="ARBA" id="ARBA00023002"/>
    </source>
</evidence>
<dbReference type="PANTHER" id="PTHR48109:SF3">
    <property type="entry name" value="SLL0744 PROTEIN"/>
    <property type="match status" value="1"/>
</dbReference>
<evidence type="ECO:0000256" key="1">
    <source>
        <dbReference type="ARBA" id="ARBA00001917"/>
    </source>
</evidence>
<protein>
    <submittedName>
        <fullName evidence="8">Dihydroorotate oxidase</fullName>
    </submittedName>
</protein>
<reference evidence="8 9" key="1">
    <citation type="journal article" date="2013" name="Mar. Genomics">
        <title>Expression of sulfatases in Rhodopirellula baltica and the diversity of sulfatases in the genus Rhodopirellula.</title>
        <authorList>
            <person name="Wegner C.E."/>
            <person name="Richter-Heitmann T."/>
            <person name="Klindworth A."/>
            <person name="Klockow C."/>
            <person name="Richter M."/>
            <person name="Achstetter T."/>
            <person name="Glockner F.O."/>
            <person name="Harder J."/>
        </authorList>
    </citation>
    <scope>NUCLEOTIDE SEQUENCE [LARGE SCALE GENOMIC DNA]</scope>
    <source>
        <strain evidence="8 9">SM41</strain>
    </source>
</reference>
<evidence type="ECO:0000313" key="8">
    <source>
        <dbReference type="EMBL" id="EMI58337.1"/>
    </source>
</evidence>
<keyword evidence="9" id="KW-1185">Reference proteome</keyword>
<comment type="cofactor">
    <cofactor evidence="1">
        <name>FMN</name>
        <dbReference type="ChEBI" id="CHEBI:58210"/>
    </cofactor>
</comment>
<evidence type="ECO:0000256" key="4">
    <source>
        <dbReference type="ARBA" id="ARBA00022643"/>
    </source>
</evidence>
<keyword evidence="6" id="KW-0560">Oxidoreductase</keyword>
<dbReference type="GO" id="GO:0006207">
    <property type="term" value="P:'de novo' pyrimidine nucleobase biosynthetic process"/>
    <property type="evidence" value="ECO:0007669"/>
    <property type="project" value="TreeGrafter"/>
</dbReference>
<dbReference type="AlphaFoldDB" id="M5UA76"/>
<evidence type="ECO:0000256" key="5">
    <source>
        <dbReference type="ARBA" id="ARBA00022975"/>
    </source>
</evidence>
<keyword evidence="4" id="KW-0288">FMN</keyword>
<proteinExistence type="predicted"/>
<dbReference type="Proteomes" id="UP000011885">
    <property type="component" value="Unassembled WGS sequence"/>
</dbReference>
<dbReference type="Pfam" id="PF01180">
    <property type="entry name" value="DHO_dh"/>
    <property type="match status" value="1"/>
</dbReference>
<evidence type="ECO:0000256" key="3">
    <source>
        <dbReference type="ARBA" id="ARBA00022630"/>
    </source>
</evidence>
<dbReference type="InterPro" id="IPR013785">
    <property type="entry name" value="Aldolase_TIM"/>
</dbReference>
<dbReference type="EMBL" id="ANOH01000019">
    <property type="protein sequence ID" value="EMI58337.1"/>
    <property type="molecule type" value="Genomic_DNA"/>
</dbReference>
<dbReference type="NCBIfam" id="NF005741">
    <property type="entry name" value="PRK07565.1"/>
    <property type="match status" value="1"/>
</dbReference>
<dbReference type="InterPro" id="IPR050074">
    <property type="entry name" value="DHO_dehydrogenase"/>
</dbReference>
<dbReference type="SUPFAM" id="SSF51395">
    <property type="entry name" value="FMN-linked oxidoreductases"/>
    <property type="match status" value="1"/>
</dbReference>
<dbReference type="InterPro" id="IPR005720">
    <property type="entry name" value="Dihydroorotate_DH_cat"/>
</dbReference>
<dbReference type="RefSeq" id="WP_008673499.1">
    <property type="nucleotide sequence ID" value="NZ_ANOH01000019.1"/>
</dbReference>
<dbReference type="GO" id="GO:0005737">
    <property type="term" value="C:cytoplasm"/>
    <property type="evidence" value="ECO:0007669"/>
    <property type="project" value="InterPro"/>
</dbReference>
<gene>
    <name evidence="8" type="ORF">RSSM_00229</name>
</gene>
<dbReference type="PANTHER" id="PTHR48109">
    <property type="entry name" value="DIHYDROOROTATE DEHYDROGENASE (QUINONE), MITOCHONDRIAL-RELATED"/>
    <property type="match status" value="1"/>
</dbReference>
<feature type="domain" description="Dihydroorotate dehydrogenase catalytic" evidence="7">
    <location>
        <begin position="85"/>
        <end position="292"/>
    </location>
</feature>
<dbReference type="PIRSF" id="PIRSF000164">
    <property type="entry name" value="DHO_oxidase"/>
    <property type="match status" value="1"/>
</dbReference>
<name>M5UA76_9BACT</name>